<evidence type="ECO:0000313" key="2">
    <source>
        <dbReference type="Proteomes" id="UP000541558"/>
    </source>
</evidence>
<evidence type="ECO:0000313" key="1">
    <source>
        <dbReference type="EMBL" id="KAF5340682.1"/>
    </source>
</evidence>
<dbReference type="Gene3D" id="1.20.1280.50">
    <property type="match status" value="1"/>
</dbReference>
<dbReference type="EMBL" id="JAACJK010000003">
    <property type="protein sequence ID" value="KAF5340682.1"/>
    <property type="molecule type" value="Genomic_DNA"/>
</dbReference>
<keyword evidence="2" id="KW-1185">Reference proteome</keyword>
<comment type="caution">
    <text evidence="1">The sequence shown here is derived from an EMBL/GenBank/DDBJ whole genome shotgun (WGS) entry which is preliminary data.</text>
</comment>
<dbReference type="OrthoDB" id="3365698at2759"/>
<dbReference type="Proteomes" id="UP000541558">
    <property type="component" value="Unassembled WGS sequence"/>
</dbReference>
<evidence type="ECO:0008006" key="3">
    <source>
        <dbReference type="Google" id="ProtNLM"/>
    </source>
</evidence>
<reference evidence="1 2" key="1">
    <citation type="journal article" date="2020" name="ISME J.">
        <title>Uncovering the hidden diversity of litter-decomposition mechanisms in mushroom-forming fungi.</title>
        <authorList>
            <person name="Floudas D."/>
            <person name="Bentzer J."/>
            <person name="Ahren D."/>
            <person name="Johansson T."/>
            <person name="Persson P."/>
            <person name="Tunlid A."/>
        </authorList>
    </citation>
    <scope>NUCLEOTIDE SEQUENCE [LARGE SCALE GENOMIC DNA]</scope>
    <source>
        <strain evidence="1 2">CBS 175.51</strain>
    </source>
</reference>
<proteinExistence type="predicted"/>
<gene>
    <name evidence="1" type="ORF">D9611_007474</name>
</gene>
<protein>
    <recommendedName>
        <fullName evidence="3">F-box domain-containing protein</fullName>
    </recommendedName>
</protein>
<dbReference type="AlphaFoldDB" id="A0A8H5CF53"/>
<accession>A0A8H5CF53</accession>
<name>A0A8H5CF53_9AGAR</name>
<dbReference type="Gene3D" id="3.80.10.10">
    <property type="entry name" value="Ribonuclease Inhibitor"/>
    <property type="match status" value="1"/>
</dbReference>
<dbReference type="InterPro" id="IPR032675">
    <property type="entry name" value="LRR_dom_sf"/>
</dbReference>
<dbReference type="SUPFAM" id="SSF52058">
    <property type="entry name" value="L domain-like"/>
    <property type="match status" value="1"/>
</dbReference>
<sequence length="369" mass="42011">MATDRDAAQVELDKTIVRLMKDLLELKRRRNALSHINQLPTEVLSQILLQVLDHTKPQKTSLPNFIPLCHVSSSWRAIVLNTPEFWSTIQLGRALSSHMSIYIWNHSSRHVTTLEYDGSCGGDVGADSEVNPCFTYILKQAMPTLRRVSLHGSYHQLEGLIPVLFDHFQALEDLKISQETSRQSRNLSTRPPVQRFPKLRKLELIGTGFERWNLCHLFPTSLTHLALGNLDYGDEARVFSVLDLLAKTRRLLSLSIVYRKTHTTWGRGPAYSPYSRHVTLSSLISFEIGCEESTLLDLYLKTLSIPEPSAMSRLKVRYYGTYEPEYIEQLQSSWRNMHAAGDDGISISPQENPTNRGVVRVDRIKARDG</sequence>
<organism evidence="1 2">
    <name type="scientific">Ephemerocybe angulata</name>
    <dbReference type="NCBI Taxonomy" id="980116"/>
    <lineage>
        <taxon>Eukaryota</taxon>
        <taxon>Fungi</taxon>
        <taxon>Dikarya</taxon>
        <taxon>Basidiomycota</taxon>
        <taxon>Agaricomycotina</taxon>
        <taxon>Agaricomycetes</taxon>
        <taxon>Agaricomycetidae</taxon>
        <taxon>Agaricales</taxon>
        <taxon>Agaricineae</taxon>
        <taxon>Psathyrellaceae</taxon>
        <taxon>Ephemerocybe</taxon>
    </lineage>
</organism>